<comment type="similarity">
    <text evidence="1">Belongs to the protease inhibitor I13 (potato type I serine protease inhibitor) family.</text>
</comment>
<dbReference type="GO" id="GO:0009611">
    <property type="term" value="P:response to wounding"/>
    <property type="evidence" value="ECO:0007669"/>
    <property type="project" value="InterPro"/>
</dbReference>
<dbReference type="Proteomes" id="UP000244005">
    <property type="component" value="Unassembled WGS sequence"/>
</dbReference>
<sequence>MFCWYINECLCHLYHVSFLSSSSSSRPRTTRSVTSTPIRRTRSRSQDLSSVGSMAFNETGNEQNAWVEYLGTSTQEAVDRLSAVSSIPNVYTQGLMSAEDSPPINSGNPEDVWVYDSGLDTVLGIPKRGTWHYNRRSPGWPELLGRPYKEAIETIISEEVGVNVIFGPEGFGRIENIDMRRVWLDVDQNGNVAIVPHIG</sequence>
<evidence type="ECO:0000256" key="4">
    <source>
        <dbReference type="SAM" id="MobiDB-lite"/>
    </source>
</evidence>
<dbReference type="Pfam" id="PF00280">
    <property type="entry name" value="potato_inhibit"/>
    <property type="match status" value="1"/>
</dbReference>
<dbReference type="GO" id="GO:0004867">
    <property type="term" value="F:serine-type endopeptidase inhibitor activity"/>
    <property type="evidence" value="ECO:0007669"/>
    <property type="project" value="UniProtKB-KW"/>
</dbReference>
<keyword evidence="6" id="KW-1185">Reference proteome</keyword>
<dbReference type="SUPFAM" id="SSF54654">
    <property type="entry name" value="CI-2 family of serine protease inhibitors"/>
    <property type="match status" value="1"/>
</dbReference>
<keyword evidence="2" id="KW-0646">Protease inhibitor</keyword>
<dbReference type="PANTHER" id="PTHR33091:SF29">
    <property type="entry name" value="SUBTILISIN INHIBITOR 1"/>
    <property type="match status" value="1"/>
</dbReference>
<feature type="compositionally biased region" description="Low complexity" evidence="4">
    <location>
        <begin position="21"/>
        <end position="38"/>
    </location>
</feature>
<feature type="region of interest" description="Disordered" evidence="4">
    <location>
        <begin position="21"/>
        <end position="50"/>
    </location>
</feature>
<organism evidence="5 6">
    <name type="scientific">Marchantia polymorpha</name>
    <name type="common">Common liverwort</name>
    <name type="synonym">Marchantia aquatica</name>
    <dbReference type="NCBI Taxonomy" id="3197"/>
    <lineage>
        <taxon>Eukaryota</taxon>
        <taxon>Viridiplantae</taxon>
        <taxon>Streptophyta</taxon>
        <taxon>Embryophyta</taxon>
        <taxon>Marchantiophyta</taxon>
        <taxon>Marchantiopsida</taxon>
        <taxon>Marchantiidae</taxon>
        <taxon>Marchantiales</taxon>
        <taxon>Marchantiaceae</taxon>
        <taxon>Marchantia</taxon>
    </lineage>
</organism>
<evidence type="ECO:0000313" key="6">
    <source>
        <dbReference type="Proteomes" id="UP000244005"/>
    </source>
</evidence>
<dbReference type="InterPro" id="IPR000864">
    <property type="entry name" value="Prot_inh_pot1"/>
</dbReference>
<evidence type="ECO:0000256" key="3">
    <source>
        <dbReference type="ARBA" id="ARBA00022900"/>
    </source>
</evidence>
<reference evidence="6" key="1">
    <citation type="journal article" date="2017" name="Cell">
        <title>Insights into land plant evolution garnered from the Marchantia polymorpha genome.</title>
        <authorList>
            <person name="Bowman J.L."/>
            <person name="Kohchi T."/>
            <person name="Yamato K.T."/>
            <person name="Jenkins J."/>
            <person name="Shu S."/>
            <person name="Ishizaki K."/>
            <person name="Yamaoka S."/>
            <person name="Nishihama R."/>
            <person name="Nakamura Y."/>
            <person name="Berger F."/>
            <person name="Adam C."/>
            <person name="Aki S.S."/>
            <person name="Althoff F."/>
            <person name="Araki T."/>
            <person name="Arteaga-Vazquez M.A."/>
            <person name="Balasubrmanian S."/>
            <person name="Barry K."/>
            <person name="Bauer D."/>
            <person name="Boehm C.R."/>
            <person name="Briginshaw L."/>
            <person name="Caballero-Perez J."/>
            <person name="Catarino B."/>
            <person name="Chen F."/>
            <person name="Chiyoda S."/>
            <person name="Chovatia M."/>
            <person name="Davies K.M."/>
            <person name="Delmans M."/>
            <person name="Demura T."/>
            <person name="Dierschke T."/>
            <person name="Dolan L."/>
            <person name="Dorantes-Acosta A.E."/>
            <person name="Eklund D.M."/>
            <person name="Florent S.N."/>
            <person name="Flores-Sandoval E."/>
            <person name="Fujiyama A."/>
            <person name="Fukuzawa H."/>
            <person name="Galik B."/>
            <person name="Grimanelli D."/>
            <person name="Grimwood J."/>
            <person name="Grossniklaus U."/>
            <person name="Hamada T."/>
            <person name="Haseloff J."/>
            <person name="Hetherington A.J."/>
            <person name="Higo A."/>
            <person name="Hirakawa Y."/>
            <person name="Hundley H.N."/>
            <person name="Ikeda Y."/>
            <person name="Inoue K."/>
            <person name="Inoue S.I."/>
            <person name="Ishida S."/>
            <person name="Jia Q."/>
            <person name="Kakita M."/>
            <person name="Kanazawa T."/>
            <person name="Kawai Y."/>
            <person name="Kawashima T."/>
            <person name="Kennedy M."/>
            <person name="Kinose K."/>
            <person name="Kinoshita T."/>
            <person name="Kohara Y."/>
            <person name="Koide E."/>
            <person name="Komatsu K."/>
            <person name="Kopischke S."/>
            <person name="Kubo M."/>
            <person name="Kyozuka J."/>
            <person name="Lagercrantz U."/>
            <person name="Lin S.S."/>
            <person name="Lindquist E."/>
            <person name="Lipzen A.M."/>
            <person name="Lu C.W."/>
            <person name="De Luna E."/>
            <person name="Martienssen R.A."/>
            <person name="Minamino N."/>
            <person name="Mizutani M."/>
            <person name="Mizutani M."/>
            <person name="Mochizuki N."/>
            <person name="Monte I."/>
            <person name="Mosher R."/>
            <person name="Nagasaki H."/>
            <person name="Nakagami H."/>
            <person name="Naramoto S."/>
            <person name="Nishitani K."/>
            <person name="Ohtani M."/>
            <person name="Okamoto T."/>
            <person name="Okumura M."/>
            <person name="Phillips J."/>
            <person name="Pollak B."/>
            <person name="Reinders A."/>
            <person name="Rovekamp M."/>
            <person name="Sano R."/>
            <person name="Sawa S."/>
            <person name="Schmid M.W."/>
            <person name="Shirakawa M."/>
            <person name="Solano R."/>
            <person name="Spunde A."/>
            <person name="Suetsugu N."/>
            <person name="Sugano S."/>
            <person name="Sugiyama A."/>
            <person name="Sun R."/>
            <person name="Suzuki Y."/>
            <person name="Takenaka M."/>
            <person name="Takezawa D."/>
            <person name="Tomogane H."/>
            <person name="Tsuzuki M."/>
            <person name="Ueda T."/>
            <person name="Umeda M."/>
            <person name="Ward J.M."/>
            <person name="Watanabe Y."/>
            <person name="Yazaki K."/>
            <person name="Yokoyama R."/>
            <person name="Yoshitake Y."/>
            <person name="Yotsui I."/>
            <person name="Zachgo S."/>
            <person name="Schmutz J."/>
        </authorList>
    </citation>
    <scope>NUCLEOTIDE SEQUENCE [LARGE SCALE GENOMIC DNA]</scope>
    <source>
        <strain evidence="6">Tak-1</strain>
    </source>
</reference>
<dbReference type="PANTHER" id="PTHR33091">
    <property type="entry name" value="PROTEIN, PUTATIVE, EXPRESSED-RELATED"/>
    <property type="match status" value="1"/>
</dbReference>
<gene>
    <name evidence="5" type="ORF">MARPO_0008s0001</name>
</gene>
<keyword evidence="3" id="KW-0722">Serine protease inhibitor</keyword>
<dbReference type="AlphaFoldDB" id="A0A2R6XM78"/>
<dbReference type="Gene3D" id="3.30.10.10">
    <property type="entry name" value="Trypsin Inhibitor V, subunit A"/>
    <property type="match status" value="1"/>
</dbReference>
<dbReference type="EMBL" id="KZ772680">
    <property type="protein sequence ID" value="PTQ47204.1"/>
    <property type="molecule type" value="Genomic_DNA"/>
</dbReference>
<dbReference type="OrthoDB" id="10013825at2759"/>
<proteinExistence type="inferred from homology"/>
<evidence type="ECO:0000313" key="5">
    <source>
        <dbReference type="EMBL" id="PTQ47204.1"/>
    </source>
</evidence>
<name>A0A2R6XM78_MARPO</name>
<accession>A0A2R6XM78</accession>
<evidence type="ECO:0000256" key="2">
    <source>
        <dbReference type="ARBA" id="ARBA00022690"/>
    </source>
</evidence>
<dbReference type="InterPro" id="IPR036354">
    <property type="entry name" value="Prot_inh_pot1_sf"/>
</dbReference>
<dbReference type="Gramene" id="Mp8g12150.1">
    <property type="protein sequence ID" value="Mp8g12150.1.cds"/>
    <property type="gene ID" value="Mp8g12150"/>
</dbReference>
<protein>
    <submittedName>
        <fullName evidence="5">Uncharacterized protein</fullName>
    </submittedName>
</protein>
<evidence type="ECO:0000256" key="1">
    <source>
        <dbReference type="ARBA" id="ARBA00008210"/>
    </source>
</evidence>